<keyword evidence="1" id="KW-0812">Transmembrane</keyword>
<dbReference type="EMBL" id="JARKIB010000222">
    <property type="protein sequence ID" value="KAJ7722193.1"/>
    <property type="molecule type" value="Genomic_DNA"/>
</dbReference>
<evidence type="ECO:0000256" key="1">
    <source>
        <dbReference type="SAM" id="Phobius"/>
    </source>
</evidence>
<sequence>MPNAPAVFNEKIRHGYLLRAIPVVFVLYFVFLSEEWSQTGVIIQAKHTITRGGFPDGTGVEPRCLPADTGSCACTAGESARFKWEQNVIQGDAGSQSRHSVIASFEYSLQFYAVGAIIKPMQSRLRREMKTWGADRNLIWSSRKIAVDVNPQILGENDPLAVEWILVSNVGSSGMIRWGCHLCPVAASHRRSEKPGDTASTVE</sequence>
<keyword evidence="3" id="KW-1185">Reference proteome</keyword>
<dbReference type="Proteomes" id="UP001215598">
    <property type="component" value="Unassembled WGS sequence"/>
</dbReference>
<evidence type="ECO:0000313" key="3">
    <source>
        <dbReference type="Proteomes" id="UP001215598"/>
    </source>
</evidence>
<feature type="transmembrane region" description="Helical" evidence="1">
    <location>
        <begin position="16"/>
        <end position="33"/>
    </location>
</feature>
<comment type="caution">
    <text evidence="2">The sequence shown here is derived from an EMBL/GenBank/DDBJ whole genome shotgun (WGS) entry which is preliminary data.</text>
</comment>
<accession>A0AAD7MLY2</accession>
<protein>
    <submittedName>
        <fullName evidence="2">Uncharacterized protein</fullName>
    </submittedName>
</protein>
<keyword evidence="1" id="KW-0472">Membrane</keyword>
<dbReference type="AlphaFoldDB" id="A0AAD7MLY2"/>
<reference evidence="2" key="1">
    <citation type="submission" date="2023-03" db="EMBL/GenBank/DDBJ databases">
        <title>Massive genome expansion in bonnet fungi (Mycena s.s.) driven by repeated elements and novel gene families across ecological guilds.</title>
        <authorList>
            <consortium name="Lawrence Berkeley National Laboratory"/>
            <person name="Harder C.B."/>
            <person name="Miyauchi S."/>
            <person name="Viragh M."/>
            <person name="Kuo A."/>
            <person name="Thoen E."/>
            <person name="Andreopoulos B."/>
            <person name="Lu D."/>
            <person name="Skrede I."/>
            <person name="Drula E."/>
            <person name="Henrissat B."/>
            <person name="Morin E."/>
            <person name="Kohler A."/>
            <person name="Barry K."/>
            <person name="LaButti K."/>
            <person name="Morin E."/>
            <person name="Salamov A."/>
            <person name="Lipzen A."/>
            <person name="Mereny Z."/>
            <person name="Hegedus B."/>
            <person name="Baldrian P."/>
            <person name="Stursova M."/>
            <person name="Weitz H."/>
            <person name="Taylor A."/>
            <person name="Grigoriev I.V."/>
            <person name="Nagy L.G."/>
            <person name="Martin F."/>
            <person name="Kauserud H."/>
        </authorList>
    </citation>
    <scope>NUCLEOTIDE SEQUENCE</scope>
    <source>
        <strain evidence="2">CBHHK182m</strain>
    </source>
</reference>
<keyword evidence="1" id="KW-1133">Transmembrane helix</keyword>
<organism evidence="2 3">
    <name type="scientific">Mycena metata</name>
    <dbReference type="NCBI Taxonomy" id="1033252"/>
    <lineage>
        <taxon>Eukaryota</taxon>
        <taxon>Fungi</taxon>
        <taxon>Dikarya</taxon>
        <taxon>Basidiomycota</taxon>
        <taxon>Agaricomycotina</taxon>
        <taxon>Agaricomycetes</taxon>
        <taxon>Agaricomycetidae</taxon>
        <taxon>Agaricales</taxon>
        <taxon>Marasmiineae</taxon>
        <taxon>Mycenaceae</taxon>
        <taxon>Mycena</taxon>
    </lineage>
</organism>
<proteinExistence type="predicted"/>
<evidence type="ECO:0000313" key="2">
    <source>
        <dbReference type="EMBL" id="KAJ7722193.1"/>
    </source>
</evidence>
<name>A0AAD7MLY2_9AGAR</name>
<gene>
    <name evidence="2" type="ORF">B0H16DRAFT_1789812</name>
</gene>